<gene>
    <name evidence="2" type="ORF">LTR36_009183</name>
</gene>
<protein>
    <submittedName>
        <fullName evidence="2">Uncharacterized protein</fullName>
    </submittedName>
</protein>
<name>A0AAV9J614_9PEZI</name>
<organism evidence="2 3">
    <name type="scientific">Oleoguttula mirabilis</name>
    <dbReference type="NCBI Taxonomy" id="1507867"/>
    <lineage>
        <taxon>Eukaryota</taxon>
        <taxon>Fungi</taxon>
        <taxon>Dikarya</taxon>
        <taxon>Ascomycota</taxon>
        <taxon>Pezizomycotina</taxon>
        <taxon>Dothideomycetes</taxon>
        <taxon>Dothideomycetidae</taxon>
        <taxon>Mycosphaerellales</taxon>
        <taxon>Teratosphaeriaceae</taxon>
        <taxon>Oleoguttula</taxon>
    </lineage>
</organism>
<feature type="region of interest" description="Disordered" evidence="1">
    <location>
        <begin position="1"/>
        <end position="58"/>
    </location>
</feature>
<accession>A0AAV9J614</accession>
<dbReference type="AlphaFoldDB" id="A0AAV9J614"/>
<evidence type="ECO:0000256" key="1">
    <source>
        <dbReference type="SAM" id="MobiDB-lite"/>
    </source>
</evidence>
<dbReference type="Proteomes" id="UP001324427">
    <property type="component" value="Unassembled WGS sequence"/>
</dbReference>
<evidence type="ECO:0000313" key="2">
    <source>
        <dbReference type="EMBL" id="KAK4540437.1"/>
    </source>
</evidence>
<keyword evidence="3" id="KW-1185">Reference proteome</keyword>
<sequence length="170" mass="18726">MSVATGGASQPPPGGDGGDPGKRKPPSSKADSRKGHAKAPHHKGGNKMASQSRRWSDDEKQYGRNFLISKHDNGAFPTSSYTWQNFTDEVNAQFSQQSYTDKSGNQGLRGDRARDGIRQQFRAWWDANWRAFVGPMATGPLNQGSEQDSDDQAEKDLEEVGRNPDKYNSP</sequence>
<dbReference type="EMBL" id="JAVFHQ010000067">
    <property type="protein sequence ID" value="KAK4540437.1"/>
    <property type="molecule type" value="Genomic_DNA"/>
</dbReference>
<proteinExistence type="predicted"/>
<feature type="region of interest" description="Disordered" evidence="1">
    <location>
        <begin position="135"/>
        <end position="170"/>
    </location>
</feature>
<reference evidence="2 3" key="1">
    <citation type="submission" date="2021-11" db="EMBL/GenBank/DDBJ databases">
        <title>Black yeast isolated from Biological Soil Crust.</title>
        <authorList>
            <person name="Kurbessoian T."/>
        </authorList>
    </citation>
    <scope>NUCLEOTIDE SEQUENCE [LARGE SCALE GENOMIC DNA]</scope>
    <source>
        <strain evidence="2 3">CCFEE 5522</strain>
    </source>
</reference>
<feature type="compositionally biased region" description="Basic and acidic residues" evidence="1">
    <location>
        <begin position="152"/>
        <end position="170"/>
    </location>
</feature>
<evidence type="ECO:0000313" key="3">
    <source>
        <dbReference type="Proteomes" id="UP001324427"/>
    </source>
</evidence>
<feature type="compositionally biased region" description="Basic residues" evidence="1">
    <location>
        <begin position="35"/>
        <end position="45"/>
    </location>
</feature>
<comment type="caution">
    <text evidence="2">The sequence shown here is derived from an EMBL/GenBank/DDBJ whole genome shotgun (WGS) entry which is preliminary data.</text>
</comment>